<keyword evidence="2" id="KW-1185">Reference proteome</keyword>
<evidence type="ECO:0000313" key="2">
    <source>
        <dbReference type="Proteomes" id="UP000596196"/>
    </source>
</evidence>
<gene>
    <name evidence="1" type="ORF">I6G81_26175</name>
</gene>
<reference evidence="1 2" key="1">
    <citation type="submission" date="2020-12" db="EMBL/GenBank/DDBJ databases">
        <title>FDA dAtabase for Regulatory Grade micrObial Sequences (FDA-ARGOS): Supporting development and validation of Infectious Disease Dx tests.</title>
        <authorList>
            <person name="Nelson B."/>
            <person name="Plummer A."/>
            <person name="Tallon L."/>
            <person name="Sadzewicz L."/>
            <person name="Zhao X."/>
            <person name="Boylan J."/>
            <person name="Ott S."/>
            <person name="Bowen H."/>
            <person name="Vavikolanu K."/>
            <person name="Mehta A."/>
            <person name="Aluvathingal J."/>
            <person name="Nadendla S."/>
            <person name="Myers T."/>
            <person name="Yan Y."/>
            <person name="Sichtig H."/>
        </authorList>
    </citation>
    <scope>NUCLEOTIDE SEQUENCE [LARGE SCALE GENOMIC DNA]</scope>
    <source>
        <strain evidence="1 2">FDAARGOS_924</strain>
    </source>
</reference>
<dbReference type="RefSeq" id="WP_016127659.1">
    <property type="nucleotide sequence ID" value="NZ_CP009692.1"/>
</dbReference>
<name>A0ABX6Z6R5_BACMY</name>
<evidence type="ECO:0008006" key="3">
    <source>
        <dbReference type="Google" id="ProtNLM"/>
    </source>
</evidence>
<proteinExistence type="predicted"/>
<organism evidence="1 2">
    <name type="scientific">Bacillus mycoides</name>
    <dbReference type="NCBI Taxonomy" id="1405"/>
    <lineage>
        <taxon>Bacteria</taxon>
        <taxon>Bacillati</taxon>
        <taxon>Bacillota</taxon>
        <taxon>Bacilli</taxon>
        <taxon>Bacillales</taxon>
        <taxon>Bacillaceae</taxon>
        <taxon>Bacillus</taxon>
        <taxon>Bacillus cereus group</taxon>
    </lineage>
</organism>
<accession>A0ABX6Z6R5</accession>
<sequence length="79" mass="9321">MGRSRDKWSNMLRKVKNKEALPPVIIRAIWTRYSCGQTPEKIYEKLKEERQISASLETIETYIEKVVKPYFDKKESGEA</sequence>
<evidence type="ECO:0000313" key="1">
    <source>
        <dbReference type="EMBL" id="QQA15812.1"/>
    </source>
</evidence>
<dbReference type="EMBL" id="CP065877">
    <property type="protein sequence ID" value="QQA15812.1"/>
    <property type="molecule type" value="Genomic_DNA"/>
</dbReference>
<dbReference type="Proteomes" id="UP000596196">
    <property type="component" value="Chromosome"/>
</dbReference>
<protein>
    <recommendedName>
        <fullName evidence="3">Transposase</fullName>
    </recommendedName>
</protein>